<evidence type="ECO:0000256" key="1">
    <source>
        <dbReference type="ARBA" id="ARBA00022898"/>
    </source>
</evidence>
<organism evidence="5 6">
    <name type="scientific">Scytalidium lignicola</name>
    <name type="common">Hyphomycete</name>
    <dbReference type="NCBI Taxonomy" id="5539"/>
    <lineage>
        <taxon>Eukaryota</taxon>
        <taxon>Fungi</taxon>
        <taxon>Dikarya</taxon>
        <taxon>Ascomycota</taxon>
        <taxon>Pezizomycotina</taxon>
        <taxon>Leotiomycetes</taxon>
        <taxon>Leotiomycetes incertae sedis</taxon>
        <taxon>Scytalidium</taxon>
    </lineage>
</organism>
<evidence type="ECO:0000256" key="3">
    <source>
        <dbReference type="RuleBase" id="RU004514"/>
    </source>
</evidence>
<dbReference type="AlphaFoldDB" id="A0A3E2HDP6"/>
<evidence type="ECO:0000256" key="2">
    <source>
        <dbReference type="PIRSR" id="PIRSR004848-1"/>
    </source>
</evidence>
<keyword evidence="1 2" id="KW-0663">Pyridoxal phosphate</keyword>
<dbReference type="NCBIfam" id="TIGR00044">
    <property type="entry name" value="YggS family pyridoxal phosphate-dependent enzyme"/>
    <property type="match status" value="1"/>
</dbReference>
<evidence type="ECO:0000313" key="6">
    <source>
        <dbReference type="Proteomes" id="UP000258309"/>
    </source>
</evidence>
<dbReference type="Proteomes" id="UP000258309">
    <property type="component" value="Unassembled WGS sequence"/>
</dbReference>
<keyword evidence="6" id="KW-1185">Reference proteome</keyword>
<dbReference type="EMBL" id="NCSJ02000079">
    <property type="protein sequence ID" value="RFU31272.1"/>
    <property type="molecule type" value="Genomic_DNA"/>
</dbReference>
<dbReference type="PROSITE" id="PS01211">
    <property type="entry name" value="UPF0001"/>
    <property type="match status" value="1"/>
</dbReference>
<feature type="non-terminal residue" evidence="5">
    <location>
        <position position="1"/>
    </location>
</feature>
<dbReference type="OMA" id="PLEWHMI"/>
<comment type="cofactor">
    <cofactor evidence="2">
        <name>pyridoxal 5'-phosphate</name>
        <dbReference type="ChEBI" id="CHEBI:597326"/>
    </cofactor>
</comment>
<dbReference type="PANTHER" id="PTHR10146">
    <property type="entry name" value="PROLINE SYNTHETASE CO-TRANSCRIBED BACTERIAL HOMOLOG PROTEIN"/>
    <property type="match status" value="1"/>
</dbReference>
<evidence type="ECO:0000259" key="4">
    <source>
        <dbReference type="Pfam" id="PF01168"/>
    </source>
</evidence>
<dbReference type="GO" id="GO:0030170">
    <property type="term" value="F:pyridoxal phosphate binding"/>
    <property type="evidence" value="ECO:0007669"/>
    <property type="project" value="InterPro"/>
</dbReference>
<protein>
    <recommendedName>
        <fullName evidence="4">Alanine racemase N-terminal domain-containing protein</fullName>
    </recommendedName>
</protein>
<feature type="domain" description="Alanine racemase N-terminal" evidence="4">
    <location>
        <begin position="18"/>
        <end position="258"/>
    </location>
</feature>
<name>A0A3E2HDP6_SCYLI</name>
<dbReference type="InterPro" id="IPR029066">
    <property type="entry name" value="PLP-binding_barrel"/>
</dbReference>
<dbReference type="InterPro" id="IPR001608">
    <property type="entry name" value="Ala_racemase_N"/>
</dbReference>
<dbReference type="PIRSF" id="PIRSF004848">
    <property type="entry name" value="YBL036c_PLPDEIII"/>
    <property type="match status" value="1"/>
</dbReference>
<dbReference type="Gene3D" id="3.20.20.10">
    <property type="entry name" value="Alanine racemase"/>
    <property type="match status" value="1"/>
</dbReference>
<feature type="non-terminal residue" evidence="5">
    <location>
        <position position="266"/>
    </location>
</feature>
<feature type="modified residue" description="N6-(pyridoxal phosphate)lysine" evidence="2">
    <location>
        <position position="45"/>
    </location>
</feature>
<sequence length="266" mass="28461">MGDDEMKIVVDPARARALVSNVQTVAEQISKVAGGRNVRLVAVSKLKPASDILALYQSPLEITHFGENYAQELTEKASLLPKSINWHFIGGLQTNKCKPLTSTIPNLFSVSSVDTIKKAHALDAGRAILREKQEAEAASSLPPLNIHVQVNTSGEESKSGVTPGEETTRLCKAIVAECPNLKLAGLMTIGDIGRSKATGEGLENEDFQTLRAERDRLVGELRLEGLELSMGMSSDYVGAVVAGSDEVRVGSTIFGERPPKSEAVVL</sequence>
<dbReference type="HAMAP" id="MF_02087">
    <property type="entry name" value="PLP_homeostasis"/>
    <property type="match status" value="1"/>
</dbReference>
<comment type="caution">
    <text evidence="5">The sequence shown here is derived from an EMBL/GenBank/DDBJ whole genome shotgun (WGS) entry which is preliminary data.</text>
</comment>
<evidence type="ECO:0000313" key="5">
    <source>
        <dbReference type="EMBL" id="RFU31272.1"/>
    </source>
</evidence>
<gene>
    <name evidence="5" type="ORF">B7463_g5074</name>
</gene>
<dbReference type="CDD" id="cd06822">
    <property type="entry name" value="PLPDE_III_YBL036c_euk"/>
    <property type="match status" value="1"/>
</dbReference>
<dbReference type="STRING" id="5539.A0A3E2HDP6"/>
<dbReference type="OrthoDB" id="10264196at2759"/>
<dbReference type="InterPro" id="IPR011078">
    <property type="entry name" value="PyrdxlP_homeostasis"/>
</dbReference>
<dbReference type="SUPFAM" id="SSF51419">
    <property type="entry name" value="PLP-binding barrel"/>
    <property type="match status" value="1"/>
</dbReference>
<dbReference type="PANTHER" id="PTHR10146:SF14">
    <property type="entry name" value="PYRIDOXAL PHOSPHATE HOMEOSTASIS PROTEIN"/>
    <property type="match status" value="1"/>
</dbReference>
<proteinExistence type="inferred from homology"/>
<accession>A0A3E2HDP6</accession>
<reference evidence="5 6" key="1">
    <citation type="submission" date="2018-05" db="EMBL/GenBank/DDBJ databases">
        <title>Draft genome sequence of Scytalidium lignicola DSM 105466, a ubiquitous saprotrophic fungus.</title>
        <authorList>
            <person name="Buettner E."/>
            <person name="Gebauer A.M."/>
            <person name="Hofrichter M."/>
            <person name="Liers C."/>
            <person name="Kellner H."/>
        </authorList>
    </citation>
    <scope>NUCLEOTIDE SEQUENCE [LARGE SCALE GENOMIC DNA]</scope>
    <source>
        <strain evidence="5 6">DSM 105466</strain>
    </source>
</reference>
<dbReference type="Pfam" id="PF01168">
    <property type="entry name" value="Ala_racemase_N"/>
    <property type="match status" value="1"/>
</dbReference>
<comment type="similarity">
    <text evidence="3">Belongs to the pyridoxal phosphate-binding protein YggS/PROSC family.</text>
</comment>